<feature type="domain" description="Metallo-beta-lactamase" evidence="1">
    <location>
        <begin position="61"/>
        <end position="233"/>
    </location>
</feature>
<proteinExistence type="predicted"/>
<evidence type="ECO:0000259" key="1">
    <source>
        <dbReference type="Pfam" id="PF12706"/>
    </source>
</evidence>
<dbReference type="InterPro" id="IPR001279">
    <property type="entry name" value="Metallo-B-lactamas"/>
</dbReference>
<dbReference type="InterPro" id="IPR036866">
    <property type="entry name" value="RibonucZ/Hydroxyglut_hydro"/>
</dbReference>
<dbReference type="Proteomes" id="UP000595220">
    <property type="component" value="Chromosome"/>
</dbReference>
<keyword evidence="3" id="KW-1185">Reference proteome</keyword>
<protein>
    <submittedName>
        <fullName evidence="2">MBL fold metallo-hydrolase</fullName>
    </submittedName>
</protein>
<evidence type="ECO:0000313" key="2">
    <source>
        <dbReference type="EMBL" id="QQC43150.1"/>
    </source>
</evidence>
<gene>
    <name evidence="2" type="ORF">I6H42_04860</name>
</gene>
<dbReference type="Gene3D" id="3.60.15.10">
    <property type="entry name" value="Ribonuclease Z/Hydroxyacylglutathione hydrolase-like"/>
    <property type="match status" value="1"/>
</dbReference>
<name>A0AAQ0BV76_9ACTO</name>
<dbReference type="AlphaFoldDB" id="A0AAQ0BV76"/>
<dbReference type="CDD" id="cd07716">
    <property type="entry name" value="RNaseZ_short-form-like_MBL-fold"/>
    <property type="match status" value="1"/>
</dbReference>
<dbReference type="PANTHER" id="PTHR46018">
    <property type="entry name" value="ZINC PHOSPHODIESTERASE ELAC PROTEIN 1"/>
    <property type="match status" value="1"/>
</dbReference>
<sequence>MKLTVIGATGSMSGPDSPASSYLVQARGVDAATGEERTFSLVCDLGPGAFGALWTRVCPLELDALALSHCHADHMGDIISLQVYRKWGPGASSAPLPLLGPGETLHRVRQMAGGPPGEAYESEFSFTRLQLGCAYEVGPLTIRPFRALHPVEAFGFRMEGPSEEDPKRRVSLFYTGDTDRCDSIIEGARGVDLLLSEVGFTSDDSEPDMHMDGFRAGEVATLAGAKRMIATHIQPWNSSERVAAEIRQTWDGPLQFAAAGLQVSL</sequence>
<organism evidence="2 3">
    <name type="scientific">Schaalia meyeri</name>
    <dbReference type="NCBI Taxonomy" id="52773"/>
    <lineage>
        <taxon>Bacteria</taxon>
        <taxon>Bacillati</taxon>
        <taxon>Actinomycetota</taxon>
        <taxon>Actinomycetes</taxon>
        <taxon>Actinomycetales</taxon>
        <taxon>Actinomycetaceae</taxon>
        <taxon>Schaalia</taxon>
    </lineage>
</organism>
<reference evidence="2 3" key="1">
    <citation type="submission" date="2020-12" db="EMBL/GenBank/DDBJ databases">
        <title>FDA dAtabase for Regulatory Grade micrObial Sequences (FDA-ARGOS): Supporting development and validation of Infectious Disease Dx tests.</title>
        <authorList>
            <person name="Sproer C."/>
            <person name="Gronow S."/>
            <person name="Severitt S."/>
            <person name="Schroder I."/>
            <person name="Tallon L."/>
            <person name="Sadzewicz L."/>
            <person name="Zhao X."/>
            <person name="Boylan J."/>
            <person name="Ott S."/>
            <person name="Bowen H."/>
            <person name="Vavikolanu K."/>
            <person name="Mehta A."/>
            <person name="Aluvathingal J."/>
            <person name="Nadendla S."/>
            <person name="Lowell S."/>
            <person name="Myers T."/>
            <person name="Yan Y."/>
            <person name="Sichtig H."/>
        </authorList>
    </citation>
    <scope>NUCLEOTIDE SEQUENCE [LARGE SCALE GENOMIC DNA]</scope>
    <source>
        <strain evidence="2 3">FDAARGOS_985</strain>
    </source>
</reference>
<accession>A0AAQ0BV76</accession>
<evidence type="ECO:0000313" key="3">
    <source>
        <dbReference type="Proteomes" id="UP000595220"/>
    </source>
</evidence>
<dbReference type="Pfam" id="PF12706">
    <property type="entry name" value="Lactamase_B_2"/>
    <property type="match status" value="1"/>
</dbReference>
<dbReference type="GO" id="GO:0042781">
    <property type="term" value="F:3'-tRNA processing endoribonuclease activity"/>
    <property type="evidence" value="ECO:0007669"/>
    <property type="project" value="TreeGrafter"/>
</dbReference>
<dbReference type="SUPFAM" id="SSF56281">
    <property type="entry name" value="Metallo-hydrolase/oxidoreductase"/>
    <property type="match status" value="1"/>
</dbReference>
<dbReference type="RefSeq" id="WP_070778858.1">
    <property type="nucleotide sequence ID" value="NZ_CP066065.1"/>
</dbReference>
<dbReference type="PANTHER" id="PTHR46018:SF4">
    <property type="entry name" value="METALLO-HYDROLASE YHFI-RELATED"/>
    <property type="match status" value="1"/>
</dbReference>
<dbReference type="EMBL" id="CP066065">
    <property type="protein sequence ID" value="QQC43150.1"/>
    <property type="molecule type" value="Genomic_DNA"/>
</dbReference>